<dbReference type="GO" id="GO:0051301">
    <property type="term" value="P:cell division"/>
    <property type="evidence" value="ECO:0007669"/>
    <property type="project" value="UniProtKB-KW"/>
</dbReference>
<dbReference type="FunFam" id="3.10.50.40:FF:000001">
    <property type="entry name" value="Trigger factor"/>
    <property type="match status" value="1"/>
</dbReference>
<dbReference type="InterPro" id="IPR008880">
    <property type="entry name" value="Trigger_fac_C"/>
</dbReference>
<reference evidence="13" key="2">
    <citation type="submission" date="2021-09" db="EMBL/GenBank/DDBJ databases">
        <authorList>
            <person name="Gilroy R."/>
        </authorList>
    </citation>
    <scope>NUCLEOTIDE SEQUENCE</scope>
    <source>
        <strain evidence="13">USAMLcec4-12693</strain>
    </source>
</reference>
<evidence type="ECO:0000259" key="12">
    <source>
        <dbReference type="PROSITE" id="PS50059"/>
    </source>
</evidence>
<dbReference type="EC" id="5.2.1.8" evidence="10"/>
<comment type="similarity">
    <text evidence="3">Belongs to the FKBP-type PPIase family. Tig subfamily.</text>
</comment>
<sequence>MKKKLVIMLTGVFAASMLLAGCEASKGLETDDLKITQYKGVEVDEVEKPDEVTDEDVDASIQATLQTNATTTEVTDRPVQEGDTATIDFTGKIDGAEFEGGSSTDYPLVIGSGSFIEGFEDSIVGHNIGDTFDWNGKFPDDYSNADYAGKDVTFTITVKGIGVEEVPELTDDFVQTVSEESKTVDEYKEEVKKQLEDEAETTYNDTLRQEVWQTVLDNTEVKNYPEDEVTEMSDSLKSQYESAAEYYGTPVEDFIETQMGMTMDEFEEQVDTAVRSSIKETMITDAIAKEEKISPSDDEYNKQFEEMAESYGYEDVDALKEAAEEDDLKEIALNNLVKDWLVENCIQVAGE</sequence>
<dbReference type="SUPFAM" id="SSF54534">
    <property type="entry name" value="FKBP-like"/>
    <property type="match status" value="1"/>
</dbReference>
<evidence type="ECO:0000256" key="5">
    <source>
        <dbReference type="ARBA" id="ARBA00023110"/>
    </source>
</evidence>
<dbReference type="OrthoDB" id="9767721at2"/>
<dbReference type="AlphaFoldDB" id="A0A9D2W0C8"/>
<dbReference type="GO" id="GO:0006457">
    <property type="term" value="P:protein folding"/>
    <property type="evidence" value="ECO:0007669"/>
    <property type="project" value="InterPro"/>
</dbReference>
<evidence type="ECO:0000313" key="13">
    <source>
        <dbReference type="EMBL" id="HJH51038.1"/>
    </source>
</evidence>
<dbReference type="Pfam" id="PF05698">
    <property type="entry name" value="Trigger_C"/>
    <property type="match status" value="1"/>
</dbReference>
<dbReference type="RefSeq" id="WP_070088865.1">
    <property type="nucleotide sequence ID" value="NZ_CABMJS010000017.1"/>
</dbReference>
<comment type="catalytic activity">
    <reaction evidence="1 10">
        <text>[protein]-peptidylproline (omega=180) = [protein]-peptidylproline (omega=0)</text>
        <dbReference type="Rhea" id="RHEA:16237"/>
        <dbReference type="Rhea" id="RHEA-COMP:10747"/>
        <dbReference type="Rhea" id="RHEA-COMP:10748"/>
        <dbReference type="ChEBI" id="CHEBI:83833"/>
        <dbReference type="ChEBI" id="CHEBI:83834"/>
        <dbReference type="EC" id="5.2.1.8"/>
    </reaction>
</comment>
<organism evidence="13 14">
    <name type="scientific">Merdimonas faecis</name>
    <dbReference type="NCBI Taxonomy" id="1653435"/>
    <lineage>
        <taxon>Bacteria</taxon>
        <taxon>Bacillati</taxon>
        <taxon>Bacillota</taxon>
        <taxon>Clostridia</taxon>
        <taxon>Lachnospirales</taxon>
        <taxon>Lachnospiraceae</taxon>
        <taxon>Merdimonas</taxon>
    </lineage>
</organism>
<dbReference type="Pfam" id="PF00254">
    <property type="entry name" value="FKBP_C"/>
    <property type="match status" value="1"/>
</dbReference>
<dbReference type="GO" id="GO:0003755">
    <property type="term" value="F:peptidyl-prolyl cis-trans isomerase activity"/>
    <property type="evidence" value="ECO:0007669"/>
    <property type="project" value="UniProtKB-KW"/>
</dbReference>
<dbReference type="Proteomes" id="UP000813420">
    <property type="component" value="Unassembled WGS sequence"/>
</dbReference>
<evidence type="ECO:0000256" key="7">
    <source>
        <dbReference type="ARBA" id="ARBA00023235"/>
    </source>
</evidence>
<dbReference type="NCBIfam" id="TIGR00115">
    <property type="entry name" value="tig"/>
    <property type="match status" value="1"/>
</dbReference>
<keyword evidence="7 10" id="KW-0413">Isomerase</keyword>
<protein>
    <recommendedName>
        <fullName evidence="10">peptidylprolyl isomerase</fullName>
        <ecNumber evidence="10">5.2.1.8</ecNumber>
    </recommendedName>
</protein>
<reference evidence="13" key="1">
    <citation type="journal article" date="2021" name="PeerJ">
        <title>Extensive microbial diversity within the chicken gut microbiome revealed by metagenomics and culture.</title>
        <authorList>
            <person name="Gilroy R."/>
            <person name="Ravi A."/>
            <person name="Getino M."/>
            <person name="Pursley I."/>
            <person name="Horton D.L."/>
            <person name="Alikhan N.F."/>
            <person name="Baker D."/>
            <person name="Gharbi K."/>
            <person name="Hall N."/>
            <person name="Watson M."/>
            <person name="Adriaenssens E.M."/>
            <person name="Foster-Nyarko E."/>
            <person name="Jarju S."/>
            <person name="Secka A."/>
            <person name="Antonio M."/>
            <person name="Oren A."/>
            <person name="Chaudhuri R.R."/>
            <person name="La Ragione R."/>
            <person name="Hildebrand F."/>
            <person name="Pallen M.J."/>
        </authorList>
    </citation>
    <scope>NUCLEOTIDE SEQUENCE</scope>
    <source>
        <strain evidence="13">USAMLcec4-12693</strain>
    </source>
</reference>
<comment type="subcellular location">
    <subcellularLocation>
        <location evidence="2">Cytoplasm</location>
    </subcellularLocation>
</comment>
<evidence type="ECO:0000256" key="1">
    <source>
        <dbReference type="ARBA" id="ARBA00000971"/>
    </source>
</evidence>
<evidence type="ECO:0000256" key="4">
    <source>
        <dbReference type="ARBA" id="ARBA00022618"/>
    </source>
</evidence>
<dbReference type="EMBL" id="DYXE01000096">
    <property type="protein sequence ID" value="HJH51038.1"/>
    <property type="molecule type" value="Genomic_DNA"/>
</dbReference>
<accession>A0A9D2W0C8</accession>
<dbReference type="Gene3D" id="1.10.3120.10">
    <property type="entry name" value="Trigger factor, C-terminal domain"/>
    <property type="match status" value="1"/>
</dbReference>
<proteinExistence type="inferred from homology"/>
<feature type="signal peptide" evidence="11">
    <location>
        <begin position="1"/>
        <end position="20"/>
    </location>
</feature>
<dbReference type="Gene3D" id="3.10.50.40">
    <property type="match status" value="1"/>
</dbReference>
<dbReference type="InterPro" id="IPR005215">
    <property type="entry name" value="Trig_fac"/>
</dbReference>
<dbReference type="SUPFAM" id="SSF109998">
    <property type="entry name" value="Triger factor/SurA peptide-binding domain-like"/>
    <property type="match status" value="1"/>
</dbReference>
<dbReference type="InterPro" id="IPR037041">
    <property type="entry name" value="Trigger_fac_C_sf"/>
</dbReference>
<comment type="caution">
    <text evidence="13">The sequence shown here is derived from an EMBL/GenBank/DDBJ whole genome shotgun (WGS) entry which is preliminary data.</text>
</comment>
<feature type="domain" description="PPIase FKBP-type" evidence="12">
    <location>
        <begin position="82"/>
        <end position="164"/>
    </location>
</feature>
<name>A0A9D2W0C8_9FIRM</name>
<evidence type="ECO:0000256" key="8">
    <source>
        <dbReference type="ARBA" id="ARBA00023306"/>
    </source>
</evidence>
<dbReference type="PROSITE" id="PS50059">
    <property type="entry name" value="FKBP_PPIASE"/>
    <property type="match status" value="1"/>
</dbReference>
<dbReference type="GO" id="GO:0005737">
    <property type="term" value="C:cytoplasm"/>
    <property type="evidence" value="ECO:0007669"/>
    <property type="project" value="UniProtKB-SubCell"/>
</dbReference>
<evidence type="ECO:0000313" key="14">
    <source>
        <dbReference type="Proteomes" id="UP000813420"/>
    </source>
</evidence>
<dbReference type="InterPro" id="IPR027304">
    <property type="entry name" value="Trigger_fact/SurA_dom_sf"/>
</dbReference>
<dbReference type="GO" id="GO:0015031">
    <property type="term" value="P:protein transport"/>
    <property type="evidence" value="ECO:0007669"/>
    <property type="project" value="InterPro"/>
</dbReference>
<keyword evidence="5 10" id="KW-0697">Rotamase</keyword>
<keyword evidence="6" id="KW-0143">Chaperone</keyword>
<dbReference type="InterPro" id="IPR046357">
    <property type="entry name" value="PPIase_dom_sf"/>
</dbReference>
<dbReference type="PROSITE" id="PS51257">
    <property type="entry name" value="PROKAR_LIPOPROTEIN"/>
    <property type="match status" value="1"/>
</dbReference>
<evidence type="ECO:0000256" key="6">
    <source>
        <dbReference type="ARBA" id="ARBA00023186"/>
    </source>
</evidence>
<dbReference type="InterPro" id="IPR001179">
    <property type="entry name" value="PPIase_FKBP_dom"/>
</dbReference>
<keyword evidence="4" id="KW-0132">Cell division</keyword>
<gene>
    <name evidence="13" type="primary">tig</name>
    <name evidence="13" type="ORF">K8V39_12375</name>
</gene>
<evidence type="ECO:0000256" key="3">
    <source>
        <dbReference type="ARBA" id="ARBA00005464"/>
    </source>
</evidence>
<comment type="function">
    <text evidence="9">Involved in protein export. Acts as a chaperone by maintaining the newly synthesized protein in an open conformation. Functions as a peptidyl-prolyl cis-trans isomerase.</text>
</comment>
<keyword evidence="11" id="KW-0732">Signal</keyword>
<evidence type="ECO:0000256" key="10">
    <source>
        <dbReference type="PROSITE-ProRule" id="PRU00277"/>
    </source>
</evidence>
<keyword evidence="8" id="KW-0131">Cell cycle</keyword>
<evidence type="ECO:0000256" key="2">
    <source>
        <dbReference type="ARBA" id="ARBA00004496"/>
    </source>
</evidence>
<evidence type="ECO:0000256" key="11">
    <source>
        <dbReference type="SAM" id="SignalP"/>
    </source>
</evidence>
<evidence type="ECO:0000256" key="9">
    <source>
        <dbReference type="ARBA" id="ARBA00024849"/>
    </source>
</evidence>
<feature type="chain" id="PRO_5038972742" description="peptidylprolyl isomerase" evidence="11">
    <location>
        <begin position="21"/>
        <end position="351"/>
    </location>
</feature>